<gene>
    <name evidence="2" type="primary">LOC116936907</name>
</gene>
<organism evidence="1 2">
    <name type="scientific">Petromyzon marinus</name>
    <name type="common">Sea lamprey</name>
    <dbReference type="NCBI Taxonomy" id="7757"/>
    <lineage>
        <taxon>Eukaryota</taxon>
        <taxon>Metazoa</taxon>
        <taxon>Chordata</taxon>
        <taxon>Craniata</taxon>
        <taxon>Vertebrata</taxon>
        <taxon>Cyclostomata</taxon>
        <taxon>Hyperoartia</taxon>
        <taxon>Petromyzontiformes</taxon>
        <taxon>Petromyzontidae</taxon>
        <taxon>Petromyzon</taxon>
    </lineage>
</organism>
<evidence type="ECO:0000313" key="2">
    <source>
        <dbReference type="RefSeq" id="XP_032799948.1"/>
    </source>
</evidence>
<proteinExistence type="predicted"/>
<dbReference type="Proteomes" id="UP001318040">
    <property type="component" value="Chromosome 85"/>
</dbReference>
<keyword evidence="1" id="KW-1185">Reference proteome</keyword>
<evidence type="ECO:0000313" key="1">
    <source>
        <dbReference type="Proteomes" id="UP001318040"/>
    </source>
</evidence>
<sequence>MLEGSYKGLKIRHQDHFERNFTEDRRSTPRSADFPSPARLSLASTIAWRLVGDFASGEFVAISLDGLQGHRYTVHQQISLLLRDSAWRARLLGDWLATLLRESSWRSLQTGYRVIDTPCINKFPFSCETQPGEHDCLATGWRLCFGRVRGDLFRRVTGSSMHRASTNFPSPARLSLASTIAWRLVGDFASGEFVAISLDGLQGHRYAVHQQVDAEKSLLEWLEGQSFEDFC</sequence>
<dbReference type="RefSeq" id="XP_032799948.1">
    <property type="nucleotide sequence ID" value="XM_032944057.1"/>
</dbReference>
<reference evidence="2" key="1">
    <citation type="submission" date="2025-08" db="UniProtKB">
        <authorList>
            <consortium name="RefSeq"/>
        </authorList>
    </citation>
    <scope>IDENTIFICATION</scope>
    <source>
        <tissue evidence="2">Sperm</tissue>
    </source>
</reference>
<protein>
    <submittedName>
        <fullName evidence="2">Uncharacterized protein LOC116936907 isoform X2</fullName>
    </submittedName>
</protein>
<dbReference type="AlphaFoldDB" id="A0AAJ7SIB9"/>
<name>A0AAJ7SIB9_PETMA</name>
<accession>A0AAJ7SIB9</accession>